<proteinExistence type="predicted"/>
<reference evidence="5 6" key="1">
    <citation type="submission" date="2014-04" db="EMBL/GenBank/DDBJ databases">
        <authorList>
            <consortium name="DOE Joint Genome Institute"/>
            <person name="Kuo A."/>
            <person name="Kohler A."/>
            <person name="Nagy L.G."/>
            <person name="Floudas D."/>
            <person name="Copeland A."/>
            <person name="Barry K.W."/>
            <person name="Cichocki N."/>
            <person name="Veneault-Fourrey C."/>
            <person name="LaButti K."/>
            <person name="Lindquist E.A."/>
            <person name="Lipzen A."/>
            <person name="Lundell T."/>
            <person name="Morin E."/>
            <person name="Murat C."/>
            <person name="Sun H."/>
            <person name="Tunlid A."/>
            <person name="Henrissat B."/>
            <person name="Grigoriev I.V."/>
            <person name="Hibbett D.S."/>
            <person name="Martin F."/>
            <person name="Nordberg H.P."/>
            <person name="Cantor M.N."/>
            <person name="Hua S.X."/>
        </authorList>
    </citation>
    <scope>NUCLEOTIDE SEQUENCE [LARGE SCALE GENOMIC DNA]</scope>
    <source>
        <strain evidence="5 6">LaAM-08-1</strain>
    </source>
</reference>
<gene>
    <name evidence="5" type="ORF">K443DRAFT_678513</name>
</gene>
<feature type="transmembrane region" description="Helical" evidence="3">
    <location>
        <begin position="194"/>
        <end position="219"/>
    </location>
</feature>
<sequence length="434" mass="46442">MKLMCLGALGCALISIYLGPSKVAAAIVNASIDDLYGDNVTHQFVNYYPSQNVWDDQTCGSGKCNIVPDKSQAFDNTYNAGTYTIGVGPIGIVMQFNGTAIYVFFILGSFSTPTINSANFTLDSNQPVLFSSNVSSGVQYDVLVFSQTNLSNTLHTLNISTSGPVVPIYVNFDYAIYTYDDGVVTDTPARRTPVGAIIGGVVGGITLLALVISLLFCWCRRGGHDALQSVRGNGGPEPLVTQFNGGEGSLAVSASGMPYTQPPAVRSESPMDTVTAPGGEIANTDYQANMHNNHQTLHSGEVVLSPPGSQQLPSSSEKALPSSTSNSSVLGASSNNRSASPLLPPPLNVPGTREEVRRARQEDLDGRLTMVQHNIVQLEQSSAGPGRSVSLRRHTSGEDEIIEEEMQMSMLDMQEAIRSLKEQMRVLREQRQSA</sequence>
<evidence type="ECO:0000313" key="6">
    <source>
        <dbReference type="Proteomes" id="UP000054477"/>
    </source>
</evidence>
<protein>
    <recommendedName>
        <fullName evidence="7">Mid2 domain-containing protein</fullName>
    </recommendedName>
</protein>
<dbReference type="EMBL" id="KN838609">
    <property type="protein sequence ID" value="KIK01247.1"/>
    <property type="molecule type" value="Genomic_DNA"/>
</dbReference>
<feature type="signal peptide" evidence="4">
    <location>
        <begin position="1"/>
        <end position="25"/>
    </location>
</feature>
<keyword evidence="6" id="KW-1185">Reference proteome</keyword>
<dbReference type="STRING" id="1095629.A0A0C9XU60"/>
<feature type="compositionally biased region" description="Polar residues" evidence="2">
    <location>
        <begin position="321"/>
        <end position="339"/>
    </location>
</feature>
<name>A0A0C9XU60_9AGAR</name>
<keyword evidence="3" id="KW-0812">Transmembrane</keyword>
<evidence type="ECO:0000256" key="4">
    <source>
        <dbReference type="SAM" id="SignalP"/>
    </source>
</evidence>
<dbReference type="OrthoDB" id="3270641at2759"/>
<evidence type="ECO:0000313" key="5">
    <source>
        <dbReference type="EMBL" id="KIK01247.1"/>
    </source>
</evidence>
<keyword evidence="4" id="KW-0732">Signal</keyword>
<evidence type="ECO:0000256" key="2">
    <source>
        <dbReference type="SAM" id="MobiDB-lite"/>
    </source>
</evidence>
<feature type="region of interest" description="Disordered" evidence="2">
    <location>
        <begin position="299"/>
        <end position="354"/>
    </location>
</feature>
<organism evidence="5 6">
    <name type="scientific">Laccaria amethystina LaAM-08-1</name>
    <dbReference type="NCBI Taxonomy" id="1095629"/>
    <lineage>
        <taxon>Eukaryota</taxon>
        <taxon>Fungi</taxon>
        <taxon>Dikarya</taxon>
        <taxon>Basidiomycota</taxon>
        <taxon>Agaricomycotina</taxon>
        <taxon>Agaricomycetes</taxon>
        <taxon>Agaricomycetidae</taxon>
        <taxon>Agaricales</taxon>
        <taxon>Agaricineae</taxon>
        <taxon>Hydnangiaceae</taxon>
        <taxon>Laccaria</taxon>
    </lineage>
</organism>
<feature type="region of interest" description="Disordered" evidence="2">
    <location>
        <begin position="257"/>
        <end position="284"/>
    </location>
</feature>
<evidence type="ECO:0000256" key="1">
    <source>
        <dbReference type="SAM" id="Coils"/>
    </source>
</evidence>
<dbReference type="Proteomes" id="UP000054477">
    <property type="component" value="Unassembled WGS sequence"/>
</dbReference>
<evidence type="ECO:0008006" key="7">
    <source>
        <dbReference type="Google" id="ProtNLM"/>
    </source>
</evidence>
<feature type="coiled-coil region" evidence="1">
    <location>
        <begin position="403"/>
        <end position="430"/>
    </location>
</feature>
<dbReference type="AlphaFoldDB" id="A0A0C9XU60"/>
<dbReference type="HOGENOM" id="CLU_033259_1_1_1"/>
<evidence type="ECO:0000256" key="3">
    <source>
        <dbReference type="SAM" id="Phobius"/>
    </source>
</evidence>
<dbReference type="Gene3D" id="2.60.120.260">
    <property type="entry name" value="Galactose-binding domain-like"/>
    <property type="match status" value="1"/>
</dbReference>
<reference evidence="6" key="2">
    <citation type="submission" date="2015-01" db="EMBL/GenBank/DDBJ databases">
        <title>Evolutionary Origins and Diversification of the Mycorrhizal Mutualists.</title>
        <authorList>
            <consortium name="DOE Joint Genome Institute"/>
            <consortium name="Mycorrhizal Genomics Consortium"/>
            <person name="Kohler A."/>
            <person name="Kuo A."/>
            <person name="Nagy L.G."/>
            <person name="Floudas D."/>
            <person name="Copeland A."/>
            <person name="Barry K.W."/>
            <person name="Cichocki N."/>
            <person name="Veneault-Fourrey C."/>
            <person name="LaButti K."/>
            <person name="Lindquist E.A."/>
            <person name="Lipzen A."/>
            <person name="Lundell T."/>
            <person name="Morin E."/>
            <person name="Murat C."/>
            <person name="Riley R."/>
            <person name="Ohm R."/>
            <person name="Sun H."/>
            <person name="Tunlid A."/>
            <person name="Henrissat B."/>
            <person name="Grigoriev I.V."/>
            <person name="Hibbett D.S."/>
            <person name="Martin F."/>
        </authorList>
    </citation>
    <scope>NUCLEOTIDE SEQUENCE [LARGE SCALE GENOMIC DNA]</scope>
    <source>
        <strain evidence="6">LaAM-08-1</strain>
    </source>
</reference>
<feature type="chain" id="PRO_5002205964" description="Mid2 domain-containing protein" evidence="4">
    <location>
        <begin position="26"/>
        <end position="434"/>
    </location>
</feature>
<accession>A0A0C9XU60</accession>
<keyword evidence="3" id="KW-1133">Transmembrane helix</keyword>
<keyword evidence="3" id="KW-0472">Membrane</keyword>
<keyword evidence="1" id="KW-0175">Coiled coil</keyword>
<feature type="compositionally biased region" description="Low complexity" evidence="2">
    <location>
        <begin position="304"/>
        <end position="316"/>
    </location>
</feature>